<dbReference type="Gene3D" id="1.20.1300.10">
    <property type="entry name" value="Fumarate reductase/succinate dehydrogenase, transmembrane subunit"/>
    <property type="match status" value="1"/>
</dbReference>
<dbReference type="Proteomes" id="UP000245489">
    <property type="component" value="Unassembled WGS sequence"/>
</dbReference>
<feature type="transmembrane region" description="Helical" evidence="1">
    <location>
        <begin position="169"/>
        <end position="194"/>
    </location>
</feature>
<reference evidence="2 3" key="1">
    <citation type="submission" date="2018-05" db="EMBL/GenBank/DDBJ databases">
        <title>Genomic Encyclopedia of Archaeal and Bacterial Type Strains, Phase II (KMG-II): from individual species to whole genera.</title>
        <authorList>
            <person name="Goeker M."/>
        </authorList>
    </citation>
    <scope>NUCLEOTIDE SEQUENCE [LARGE SCALE GENOMIC DNA]</scope>
    <source>
        <strain evidence="2 3">DSM 22214</strain>
    </source>
</reference>
<feature type="transmembrane region" description="Helical" evidence="1">
    <location>
        <begin position="85"/>
        <end position="105"/>
    </location>
</feature>
<accession>A0A316EF33</accession>
<proteinExistence type="predicted"/>
<dbReference type="AlphaFoldDB" id="A0A316EF33"/>
<keyword evidence="1" id="KW-0812">Transmembrane</keyword>
<dbReference type="OrthoDB" id="8114024at2"/>
<protein>
    <recommendedName>
        <fullName evidence="4">Succinate dehydrogenase / fumarate reductase cytochrome b subunit</fullName>
    </recommendedName>
</protein>
<keyword evidence="3" id="KW-1185">Reference proteome</keyword>
<gene>
    <name evidence="2" type="ORF">LV89_01350</name>
</gene>
<dbReference type="RefSeq" id="WP_146199098.1">
    <property type="nucleotide sequence ID" value="NZ_QGGO01000005.1"/>
</dbReference>
<feature type="transmembrane region" description="Helical" evidence="1">
    <location>
        <begin position="53"/>
        <end position="73"/>
    </location>
</feature>
<feature type="transmembrane region" description="Helical" evidence="1">
    <location>
        <begin position="125"/>
        <end position="148"/>
    </location>
</feature>
<evidence type="ECO:0000313" key="3">
    <source>
        <dbReference type="Proteomes" id="UP000245489"/>
    </source>
</evidence>
<evidence type="ECO:0008006" key="4">
    <source>
        <dbReference type="Google" id="ProtNLM"/>
    </source>
</evidence>
<evidence type="ECO:0000256" key="1">
    <source>
        <dbReference type="SAM" id="Phobius"/>
    </source>
</evidence>
<dbReference type="GO" id="GO:0016020">
    <property type="term" value="C:membrane"/>
    <property type="evidence" value="ECO:0007669"/>
    <property type="project" value="InterPro"/>
</dbReference>
<sequence length="203" mass="23539">MVFKNLHRFSGIIVSVFVVAHLFNHTMAWFGIATHQQILEFLRIVYQQPVVEIILIGCFLFQAYSGVILIVQLRNKEEKSSYEKLQIYSGVVLGLFIIQHISATIGQRIYYQFDTNFYFASRVVLQYPINLFFVPYYFLGILSFALHIANVHRLKIMKAVGQKQAQTHFTIILSLFILVAILILFVFMGGKYAIVIPNQYQVY</sequence>
<keyword evidence="1" id="KW-1133">Transmembrane helix</keyword>
<dbReference type="InterPro" id="IPR034804">
    <property type="entry name" value="SQR/QFR_C/D"/>
</dbReference>
<dbReference type="SUPFAM" id="SSF81343">
    <property type="entry name" value="Fumarate reductase respiratory complex transmembrane subunits"/>
    <property type="match status" value="1"/>
</dbReference>
<evidence type="ECO:0000313" key="2">
    <source>
        <dbReference type="EMBL" id="PWK27943.1"/>
    </source>
</evidence>
<organism evidence="2 3">
    <name type="scientific">Arcicella aurantiaca</name>
    <dbReference type="NCBI Taxonomy" id="591202"/>
    <lineage>
        <taxon>Bacteria</taxon>
        <taxon>Pseudomonadati</taxon>
        <taxon>Bacteroidota</taxon>
        <taxon>Cytophagia</taxon>
        <taxon>Cytophagales</taxon>
        <taxon>Flectobacillaceae</taxon>
        <taxon>Arcicella</taxon>
    </lineage>
</organism>
<feature type="transmembrane region" description="Helical" evidence="1">
    <location>
        <begin position="12"/>
        <end position="33"/>
    </location>
</feature>
<comment type="caution">
    <text evidence="2">The sequence shown here is derived from an EMBL/GenBank/DDBJ whole genome shotgun (WGS) entry which is preliminary data.</text>
</comment>
<keyword evidence="1" id="KW-0472">Membrane</keyword>
<name>A0A316EF33_9BACT</name>
<dbReference type="EMBL" id="QGGO01000005">
    <property type="protein sequence ID" value="PWK27943.1"/>
    <property type="molecule type" value="Genomic_DNA"/>
</dbReference>